<keyword evidence="4" id="KW-0812">Transmembrane</keyword>
<evidence type="ECO:0000256" key="3">
    <source>
        <dbReference type="ARBA" id="ARBA00022676"/>
    </source>
</evidence>
<reference evidence="7" key="1">
    <citation type="submission" date="2020-07" db="EMBL/GenBank/DDBJ databases">
        <title>Ethylene signaling mediates host invasion by parasitic plants.</title>
        <authorList>
            <person name="Yoshida S."/>
        </authorList>
    </citation>
    <scope>NUCLEOTIDE SEQUENCE</scope>
    <source>
        <strain evidence="7">Okayama</strain>
    </source>
</reference>
<dbReference type="PANTHER" id="PTHR11062">
    <property type="entry name" value="EXOSTOSIN HEPARAN SULFATE GLYCOSYLTRANSFERASE -RELATED"/>
    <property type="match status" value="1"/>
</dbReference>
<dbReference type="GO" id="GO:0015035">
    <property type="term" value="F:protein-disulfide reductase activity"/>
    <property type="evidence" value="ECO:0007669"/>
    <property type="project" value="InterPro"/>
</dbReference>
<dbReference type="GO" id="GO:0016757">
    <property type="term" value="F:glycosyltransferase activity"/>
    <property type="evidence" value="ECO:0007669"/>
    <property type="project" value="UniProtKB-KW"/>
</dbReference>
<evidence type="ECO:0000256" key="5">
    <source>
        <dbReference type="ARBA" id="ARBA00023034"/>
    </source>
</evidence>
<feature type="domain" description="Exostosin GT47" evidence="6">
    <location>
        <begin position="1"/>
        <end position="57"/>
    </location>
</feature>
<protein>
    <submittedName>
        <fullName evidence="7">Probable glycosyltransferase at5g03795</fullName>
    </submittedName>
</protein>
<evidence type="ECO:0000256" key="2">
    <source>
        <dbReference type="ARBA" id="ARBA00010271"/>
    </source>
</evidence>
<evidence type="ECO:0000256" key="4">
    <source>
        <dbReference type="ARBA" id="ARBA00022968"/>
    </source>
</evidence>
<dbReference type="OrthoDB" id="410458at2759"/>
<evidence type="ECO:0000313" key="8">
    <source>
        <dbReference type="Proteomes" id="UP000653305"/>
    </source>
</evidence>
<dbReference type="PANTHER" id="PTHR11062:SF207">
    <property type="entry name" value="OS07G0188700 PROTEIN"/>
    <property type="match status" value="1"/>
</dbReference>
<dbReference type="GO" id="GO:0000139">
    <property type="term" value="C:Golgi membrane"/>
    <property type="evidence" value="ECO:0007669"/>
    <property type="project" value="UniProtKB-SubCell"/>
</dbReference>
<dbReference type="InterPro" id="IPR004263">
    <property type="entry name" value="Exostosin"/>
</dbReference>
<keyword evidence="3" id="KW-0328">Glycosyltransferase</keyword>
<accession>A0A830D5G3</accession>
<evidence type="ECO:0000313" key="7">
    <source>
        <dbReference type="EMBL" id="GFQ02386.1"/>
    </source>
</evidence>
<evidence type="ECO:0000256" key="1">
    <source>
        <dbReference type="ARBA" id="ARBA00004323"/>
    </source>
</evidence>
<proteinExistence type="inferred from homology"/>
<keyword evidence="5" id="KW-0333">Golgi apparatus</keyword>
<dbReference type="EMBL" id="BMAC01000744">
    <property type="protein sequence ID" value="GFQ02386.1"/>
    <property type="molecule type" value="Genomic_DNA"/>
</dbReference>
<keyword evidence="8" id="KW-1185">Reference proteome</keyword>
<comment type="subcellular location">
    <subcellularLocation>
        <location evidence="1">Golgi apparatus membrane</location>
        <topology evidence="1">Single-pass type II membrane protein</topology>
    </subcellularLocation>
</comment>
<dbReference type="AlphaFoldDB" id="A0A830D5G3"/>
<dbReference type="Pfam" id="PF03016">
    <property type="entry name" value="Exostosin_GT47"/>
    <property type="match status" value="1"/>
</dbReference>
<keyword evidence="4" id="KW-0735">Signal-anchor</keyword>
<comment type="similarity">
    <text evidence="2">Belongs to the glycosyltransferase 47 family.</text>
</comment>
<dbReference type="Proteomes" id="UP000653305">
    <property type="component" value="Unassembled WGS sequence"/>
</dbReference>
<name>A0A830D5G3_9LAMI</name>
<dbReference type="InterPro" id="IPR007263">
    <property type="entry name" value="DCC1-like"/>
</dbReference>
<gene>
    <name evidence="7" type="ORF">PHJA_002382600</name>
</gene>
<evidence type="ECO:0000259" key="6">
    <source>
        <dbReference type="Pfam" id="PF03016"/>
    </source>
</evidence>
<keyword evidence="7" id="KW-0808">Transferase</keyword>
<dbReference type="Pfam" id="PF04134">
    <property type="entry name" value="DCC1-like"/>
    <property type="match status" value="1"/>
</dbReference>
<comment type="caution">
    <text evidence="7">The sequence shown here is derived from an EMBL/GenBank/DDBJ whole genome shotgun (WGS) entry which is preliminary data.</text>
</comment>
<sequence length="352" mass="39805">MMRKSKYCICPSGYEVASPRMVEALYTGCVPVLIKDHYVPPFSDVFNWKAFSVEIPNMKNILMGISSRQYIRMQRRGVTARRHFEVNLRPKRYNGYVLGSVGSDVVLERVNASRLYGYFEIVFKRQRHRNFARQHAARFAIFMPEQELGNDGAAAPDGGVEDWPGPVSTAVKIMKDRGANKTRARYGASKNGPKWIPKKQEESSRCDRHIPSLQELCLSILCENADAISSLEELTDLSLEVIGGTCSELRAVDLSSLRKLTDVSMGHLANGFCNLCNGGVKFVRENDRQRNIRFEALQSEAGKKLLQRSGKAPDDISSVVLVEKDRFVRDFVYENIADNRYNLFGRTDSCEI</sequence>
<dbReference type="InterPro" id="IPR040911">
    <property type="entry name" value="Exostosin_GT47"/>
</dbReference>
<organism evidence="7 8">
    <name type="scientific">Phtheirospermum japonicum</name>
    <dbReference type="NCBI Taxonomy" id="374723"/>
    <lineage>
        <taxon>Eukaryota</taxon>
        <taxon>Viridiplantae</taxon>
        <taxon>Streptophyta</taxon>
        <taxon>Embryophyta</taxon>
        <taxon>Tracheophyta</taxon>
        <taxon>Spermatophyta</taxon>
        <taxon>Magnoliopsida</taxon>
        <taxon>eudicotyledons</taxon>
        <taxon>Gunneridae</taxon>
        <taxon>Pentapetalae</taxon>
        <taxon>asterids</taxon>
        <taxon>lamiids</taxon>
        <taxon>Lamiales</taxon>
        <taxon>Orobanchaceae</taxon>
        <taxon>Orobanchaceae incertae sedis</taxon>
        <taxon>Phtheirospermum</taxon>
    </lineage>
</organism>